<dbReference type="Gene3D" id="3.40.50.1820">
    <property type="entry name" value="alpha/beta hydrolase"/>
    <property type="match status" value="1"/>
</dbReference>
<dbReference type="InterPro" id="IPR029058">
    <property type="entry name" value="AB_hydrolase_fold"/>
</dbReference>
<feature type="signal peptide" evidence="1">
    <location>
        <begin position="1"/>
        <end position="20"/>
    </location>
</feature>
<dbReference type="Proteomes" id="UP000054166">
    <property type="component" value="Unassembled WGS sequence"/>
</dbReference>
<keyword evidence="3" id="KW-1185">Reference proteome</keyword>
<dbReference type="SUPFAM" id="SSF53474">
    <property type="entry name" value="alpha/beta-Hydrolases"/>
    <property type="match status" value="1"/>
</dbReference>
<evidence type="ECO:0000313" key="2">
    <source>
        <dbReference type="EMBL" id="KIM83908.1"/>
    </source>
</evidence>
<proteinExistence type="predicted"/>
<dbReference type="OrthoDB" id="9978720at2759"/>
<organism evidence="2 3">
    <name type="scientific">Piloderma croceum (strain F 1598)</name>
    <dbReference type="NCBI Taxonomy" id="765440"/>
    <lineage>
        <taxon>Eukaryota</taxon>
        <taxon>Fungi</taxon>
        <taxon>Dikarya</taxon>
        <taxon>Basidiomycota</taxon>
        <taxon>Agaricomycotina</taxon>
        <taxon>Agaricomycetes</taxon>
        <taxon>Agaricomycetidae</taxon>
        <taxon>Atheliales</taxon>
        <taxon>Atheliaceae</taxon>
        <taxon>Piloderma</taxon>
    </lineage>
</organism>
<evidence type="ECO:0000256" key="1">
    <source>
        <dbReference type="SAM" id="SignalP"/>
    </source>
</evidence>
<dbReference type="EMBL" id="KN832989">
    <property type="protein sequence ID" value="KIM83908.1"/>
    <property type="molecule type" value="Genomic_DNA"/>
</dbReference>
<feature type="chain" id="PRO_5002161794" evidence="1">
    <location>
        <begin position="21"/>
        <end position="372"/>
    </location>
</feature>
<gene>
    <name evidence="2" type="ORF">PILCRDRAFT_818931</name>
</gene>
<dbReference type="PANTHER" id="PTHR43194:SF4">
    <property type="entry name" value="AB HYDROLASE-1 DOMAIN-CONTAINING PROTEIN"/>
    <property type="match status" value="1"/>
</dbReference>
<accession>A0A0C3BC82</accession>
<dbReference type="PANTHER" id="PTHR43194">
    <property type="entry name" value="HYDROLASE ALPHA/BETA FOLD FAMILY"/>
    <property type="match status" value="1"/>
</dbReference>
<dbReference type="InterPro" id="IPR050228">
    <property type="entry name" value="Carboxylesterase_BioH"/>
</dbReference>
<dbReference type="STRING" id="765440.A0A0C3BC82"/>
<dbReference type="HOGENOM" id="CLU_038297_1_0_1"/>
<dbReference type="InParanoid" id="A0A0C3BC82"/>
<reference evidence="2 3" key="1">
    <citation type="submission" date="2014-04" db="EMBL/GenBank/DDBJ databases">
        <authorList>
            <consortium name="DOE Joint Genome Institute"/>
            <person name="Kuo A."/>
            <person name="Tarkka M."/>
            <person name="Buscot F."/>
            <person name="Kohler A."/>
            <person name="Nagy L.G."/>
            <person name="Floudas D."/>
            <person name="Copeland A."/>
            <person name="Barry K.W."/>
            <person name="Cichocki N."/>
            <person name="Veneault-Fourrey C."/>
            <person name="LaButti K."/>
            <person name="Lindquist E.A."/>
            <person name="Lipzen A."/>
            <person name="Lundell T."/>
            <person name="Morin E."/>
            <person name="Murat C."/>
            <person name="Sun H."/>
            <person name="Tunlid A."/>
            <person name="Henrissat B."/>
            <person name="Grigoriev I.V."/>
            <person name="Hibbett D.S."/>
            <person name="Martin F."/>
            <person name="Nordberg H.P."/>
            <person name="Cantor M.N."/>
            <person name="Hua S.X."/>
        </authorList>
    </citation>
    <scope>NUCLEOTIDE SEQUENCE [LARGE SCALE GENOMIC DNA]</scope>
    <source>
        <strain evidence="2 3">F 1598</strain>
    </source>
</reference>
<dbReference type="AlphaFoldDB" id="A0A0C3BC82"/>
<reference evidence="3" key="2">
    <citation type="submission" date="2015-01" db="EMBL/GenBank/DDBJ databases">
        <title>Evolutionary Origins and Diversification of the Mycorrhizal Mutualists.</title>
        <authorList>
            <consortium name="DOE Joint Genome Institute"/>
            <consortium name="Mycorrhizal Genomics Consortium"/>
            <person name="Kohler A."/>
            <person name="Kuo A."/>
            <person name="Nagy L.G."/>
            <person name="Floudas D."/>
            <person name="Copeland A."/>
            <person name="Barry K.W."/>
            <person name="Cichocki N."/>
            <person name="Veneault-Fourrey C."/>
            <person name="LaButti K."/>
            <person name="Lindquist E.A."/>
            <person name="Lipzen A."/>
            <person name="Lundell T."/>
            <person name="Morin E."/>
            <person name="Murat C."/>
            <person name="Riley R."/>
            <person name="Ohm R."/>
            <person name="Sun H."/>
            <person name="Tunlid A."/>
            <person name="Henrissat B."/>
            <person name="Grigoriev I.V."/>
            <person name="Hibbett D.S."/>
            <person name="Martin F."/>
        </authorList>
    </citation>
    <scope>NUCLEOTIDE SEQUENCE [LARGE SCALE GENOMIC DNA]</scope>
    <source>
        <strain evidence="3">F 1598</strain>
    </source>
</reference>
<keyword evidence="1" id="KW-0732">Signal</keyword>
<evidence type="ECO:0000313" key="3">
    <source>
        <dbReference type="Proteomes" id="UP000054166"/>
    </source>
</evidence>
<dbReference type="CDD" id="cd12809">
    <property type="entry name" value="Esterase_713_like-2"/>
    <property type="match status" value="1"/>
</dbReference>
<name>A0A0C3BC82_PILCF</name>
<sequence length="372" mass="41003">MQFIIFALACLTITAIGTHGQQGTLHRRDFFYVGGQFVQQGMSTLQHGQMYVEHLAPAKVTKPFPLLFIEGMGMTGTNLLNTPDGREGWADYFMSKGYELYIVDQPARARSPWMQGVDGVQIAFDVTYVESHFTSPERYGLWPQAHLHTQWPGNGSLGDAIFEQFYKATHASLNATLEESNLIKAAGSQLIDKIGDVILLCHSQSGQFCWTLGDANPKKVKGIIGMEPTGPPMLDAVFTSGSLANPTRPYGITVPPIEYDPPLNSPSDLKVVVVSSDPAGNYTCYKQAEPARRLAHLSKIPILMVTSESGFHAVYDGCTAEYLAQAGVEVEHIRLENVGIRGNGHMFFMEKNNLQIAEEVVGRWLDKTFADQ</sequence>
<protein>
    <submittedName>
        <fullName evidence="2">Uncharacterized protein</fullName>
    </submittedName>
</protein>